<evidence type="ECO:0000259" key="3">
    <source>
        <dbReference type="Pfam" id="PF03065"/>
    </source>
</evidence>
<organism evidence="4 5">
    <name type="scientific">Clostridium botulinum</name>
    <dbReference type="NCBI Taxonomy" id="1491"/>
    <lineage>
        <taxon>Bacteria</taxon>
        <taxon>Bacillati</taxon>
        <taxon>Bacillota</taxon>
        <taxon>Clostridia</taxon>
        <taxon>Eubacteriales</taxon>
        <taxon>Clostridiaceae</taxon>
        <taxon>Clostridium</taxon>
    </lineage>
</organism>
<name>A0A6M0SKB4_CLOBO</name>
<dbReference type="GO" id="GO:0003824">
    <property type="term" value="F:catalytic activity"/>
    <property type="evidence" value="ECO:0007669"/>
    <property type="project" value="InterPro"/>
</dbReference>
<comment type="similarity">
    <text evidence="1">Belongs to the glycosyl hydrolase 57 family.</text>
</comment>
<proteinExistence type="inferred from homology"/>
<dbReference type="Gene3D" id="3.20.110.20">
    <property type="match status" value="1"/>
</dbReference>
<evidence type="ECO:0000313" key="5">
    <source>
        <dbReference type="Proteomes" id="UP000472355"/>
    </source>
</evidence>
<dbReference type="PANTHER" id="PTHR36306">
    <property type="entry name" value="ALPHA-AMYLASE-RELATED-RELATED"/>
    <property type="match status" value="1"/>
</dbReference>
<dbReference type="PANTHER" id="PTHR36306:SF1">
    <property type="entry name" value="ALPHA-AMYLASE-RELATED"/>
    <property type="match status" value="1"/>
</dbReference>
<dbReference type="Pfam" id="PF03065">
    <property type="entry name" value="Glyco_hydro_57"/>
    <property type="match status" value="1"/>
</dbReference>
<evidence type="ECO:0000256" key="1">
    <source>
        <dbReference type="ARBA" id="ARBA00006821"/>
    </source>
</evidence>
<dbReference type="AlphaFoldDB" id="A0A6M0SKB4"/>
<protein>
    <submittedName>
        <fullName evidence="4">Alpha-amylase</fullName>
    </submittedName>
</protein>
<dbReference type="InterPro" id="IPR004300">
    <property type="entry name" value="Glyco_hydro_57_N"/>
</dbReference>
<dbReference type="InterPro" id="IPR052046">
    <property type="entry name" value="GH57_Enzymes"/>
</dbReference>
<dbReference type="SUPFAM" id="SSF88713">
    <property type="entry name" value="Glycoside hydrolase/deacetylase"/>
    <property type="match status" value="1"/>
</dbReference>
<dbReference type="Proteomes" id="UP000472355">
    <property type="component" value="Unassembled WGS sequence"/>
</dbReference>
<reference evidence="4 5" key="1">
    <citation type="submission" date="2019-02" db="EMBL/GenBank/DDBJ databases">
        <title>Genome sequencing of Clostridium botulinum clinical isolates.</title>
        <authorList>
            <person name="Brunt J."/>
            <person name="Van Vliet A.H.M."/>
            <person name="Stringer S.C."/>
            <person name="Grant K.A."/>
            <person name="Carter A.C."/>
            <person name="Peck M.W."/>
        </authorList>
    </citation>
    <scope>NUCLEOTIDE SEQUENCE [LARGE SCALE GENOMIC DNA]</scope>
    <source>
        <strain evidence="4 5">H113700579</strain>
    </source>
</reference>
<feature type="domain" description="Glycoside hydrolase family 57 N-terminal" evidence="3">
    <location>
        <begin position="15"/>
        <end position="282"/>
    </location>
</feature>
<evidence type="ECO:0000256" key="2">
    <source>
        <dbReference type="ARBA" id="ARBA00023277"/>
    </source>
</evidence>
<evidence type="ECO:0000313" key="4">
    <source>
        <dbReference type="EMBL" id="NFA41662.1"/>
    </source>
</evidence>
<comment type="caution">
    <text evidence="4">The sequence shown here is derived from an EMBL/GenBank/DDBJ whole genome shotgun (WGS) entry which is preliminary data.</text>
</comment>
<accession>A0A6M0SKB4</accession>
<keyword evidence="2" id="KW-0119">Carbohydrate metabolism</keyword>
<gene>
    <name evidence="4" type="ORF">EXM65_03450</name>
</gene>
<dbReference type="CDD" id="cd10794">
    <property type="entry name" value="GH57N_PfGalA_like"/>
    <property type="match status" value="1"/>
</dbReference>
<dbReference type="EMBL" id="SGKU01000006">
    <property type="protein sequence ID" value="NFA41662.1"/>
    <property type="molecule type" value="Genomic_DNA"/>
</dbReference>
<dbReference type="GO" id="GO:0005975">
    <property type="term" value="P:carbohydrate metabolic process"/>
    <property type="evidence" value="ECO:0007669"/>
    <property type="project" value="InterPro"/>
</dbReference>
<sequence>MKKLKLYTAFHLNLAFSSIPQEQYALAIDRCYWPMIGILEKFENIKFGLEFTGYTLEKIKEVDYTFIEKLKELHSKGKCEFLGSGMSQAIFPLIPEKVNVKNIEIGNKLYEEILGVIPITGYVNEQSYSDGIAESYYVNEYENLVMEYENSNLFNKYPKEFKYKSHKVKAGEGELNLVWNSSIAFQKLQRYAFGQITEIEYLEYLNSHFDEDKDRALCLYGSDLEIFDYKPGNYDWFYNPKGSDEMDRLYHIFELLNNSDKFEFVLPKEVAKQNNSNEFISISTAQYPLVCKKQPKYNVVRWAVSGLQNTKMNTECNRVYEDLTFLSKFNKDNEVMWKNLCLLYGSDYRTKTTESKFTEYHSLLGKTQLLIEEKLDFIKKINEHKHDFCLLNTNEHTIEDKFIYECDVKFKQGEIFKDKCKLTINGSNVNFQFEEIEYYRDDSIRKCIVVMELPKLKAKEKAYGKFVEAITTETNLQYTIKENVIETKKVSITFSRVKKGTIENLILKDISDKSILGTVKHGYYDDITYAADYFSGHTILREKSLNQITDLDKSNIIYPDKEDIFNIRIPVKSKINGEFGELWKIYYIYINQNRVDIEYNFRFKDTNPIFFRTGILTFNPEYFDVNNLRYKAHNGGKLEEYKLKGREFNQTDMVSLNISSNSCIGATEGIFIIGDNKKEVVIQRDNSLLYTIPMLEYREIDEKYMMRLYHSLSETDDTGSIFWRGHSKFKMSITNTQNNLFKNGIFCMEKTEQN</sequence>
<dbReference type="InterPro" id="IPR011330">
    <property type="entry name" value="Glyco_hydro/deAcase_b/a-brl"/>
</dbReference>